<sequence>MPILERCCFCGSLKVGTIISGVLGVVTAVATLILILVVRNIRMKTIIIDTLSPEIVKIIIALNLVMTVLISVLLIWGAVKRNKFMMLPWIMLTIMIAIGGLISIIWTAVEYYNKDHDTSGTLVLVFGLIGIGCNVPTKYFRALLYIPTSLVFSECNNRPKRNSFGASDSIGEPNITWIWNNKFCGEIIAISECLRNLLCHINKFRNAVILSDSKAAILSIVSKHTPSSQTAEITKMLSQLISLNKRIVFQWIPSHCGILGNENADALAKKGSTATYRPVTKSTYYYVKRFIKSTYLDFNKQNLITQSQGKKWNSLHQNPQLIPDLPRKSSVAAFRLATGHDCLAKHLHRIGIYQSPNCPLCNSNQEMDSEHLKICASLAGHDNIFEKYWSARGQMTLLSNAWH</sequence>
<feature type="transmembrane region" description="Helical" evidence="1">
    <location>
        <begin position="12"/>
        <end position="38"/>
    </location>
</feature>
<dbReference type="InterPro" id="IPR002156">
    <property type="entry name" value="RNaseH_domain"/>
</dbReference>
<dbReference type="CDD" id="cd09276">
    <property type="entry name" value="Rnase_HI_RT_non_LTR"/>
    <property type="match status" value="1"/>
</dbReference>
<evidence type="ECO:0000313" key="4">
    <source>
        <dbReference type="Proteomes" id="UP001148838"/>
    </source>
</evidence>
<dbReference type="Gene3D" id="3.30.420.10">
    <property type="entry name" value="Ribonuclease H-like superfamily/Ribonuclease H"/>
    <property type="match status" value="1"/>
</dbReference>
<evidence type="ECO:0000256" key="1">
    <source>
        <dbReference type="SAM" id="Phobius"/>
    </source>
</evidence>
<keyword evidence="4" id="KW-1185">Reference proteome</keyword>
<feature type="transmembrane region" description="Helical" evidence="1">
    <location>
        <begin position="86"/>
        <end position="109"/>
    </location>
</feature>
<organism evidence="3 4">
    <name type="scientific">Periplaneta americana</name>
    <name type="common">American cockroach</name>
    <name type="synonym">Blatta americana</name>
    <dbReference type="NCBI Taxonomy" id="6978"/>
    <lineage>
        <taxon>Eukaryota</taxon>
        <taxon>Metazoa</taxon>
        <taxon>Ecdysozoa</taxon>
        <taxon>Arthropoda</taxon>
        <taxon>Hexapoda</taxon>
        <taxon>Insecta</taxon>
        <taxon>Pterygota</taxon>
        <taxon>Neoptera</taxon>
        <taxon>Polyneoptera</taxon>
        <taxon>Dictyoptera</taxon>
        <taxon>Blattodea</taxon>
        <taxon>Blattoidea</taxon>
        <taxon>Blattidae</taxon>
        <taxon>Blattinae</taxon>
        <taxon>Periplaneta</taxon>
    </lineage>
</organism>
<proteinExistence type="predicted"/>
<comment type="caution">
    <text evidence="3">The sequence shown here is derived from an EMBL/GenBank/DDBJ whole genome shotgun (WGS) entry which is preliminary data.</text>
</comment>
<dbReference type="SUPFAM" id="SSF53098">
    <property type="entry name" value="Ribonuclease H-like"/>
    <property type="match status" value="1"/>
</dbReference>
<dbReference type="EMBL" id="JAJSOF020000011">
    <property type="protein sequence ID" value="KAJ4444328.1"/>
    <property type="molecule type" value="Genomic_DNA"/>
</dbReference>
<reference evidence="3 4" key="1">
    <citation type="journal article" date="2022" name="Allergy">
        <title>Genome assembly and annotation of Periplaneta americana reveal a comprehensive cockroach allergen profile.</title>
        <authorList>
            <person name="Wang L."/>
            <person name="Xiong Q."/>
            <person name="Saelim N."/>
            <person name="Wang L."/>
            <person name="Nong W."/>
            <person name="Wan A.T."/>
            <person name="Shi M."/>
            <person name="Liu X."/>
            <person name="Cao Q."/>
            <person name="Hui J.H.L."/>
            <person name="Sookrung N."/>
            <person name="Leung T.F."/>
            <person name="Tungtrongchitr A."/>
            <person name="Tsui S.K.W."/>
        </authorList>
    </citation>
    <scope>NUCLEOTIDE SEQUENCE [LARGE SCALE GENOMIC DNA]</scope>
    <source>
        <strain evidence="3">PWHHKU_190912</strain>
    </source>
</reference>
<evidence type="ECO:0000259" key="2">
    <source>
        <dbReference type="PROSITE" id="PS50879"/>
    </source>
</evidence>
<dbReference type="InterPro" id="IPR036397">
    <property type="entry name" value="RNaseH_sf"/>
</dbReference>
<dbReference type="PROSITE" id="PS50879">
    <property type="entry name" value="RNASE_H_1"/>
    <property type="match status" value="1"/>
</dbReference>
<name>A0ABQ8TCN4_PERAM</name>
<keyword evidence="1" id="KW-0812">Transmembrane</keyword>
<evidence type="ECO:0000313" key="3">
    <source>
        <dbReference type="EMBL" id="KAJ4444328.1"/>
    </source>
</evidence>
<accession>A0ABQ8TCN4</accession>
<protein>
    <recommendedName>
        <fullName evidence="2">RNase H type-1 domain-containing protein</fullName>
    </recommendedName>
</protein>
<keyword evidence="1" id="KW-1133">Transmembrane helix</keyword>
<dbReference type="Proteomes" id="UP001148838">
    <property type="component" value="Unassembled WGS sequence"/>
</dbReference>
<dbReference type="Pfam" id="PF00075">
    <property type="entry name" value="RNase_H"/>
    <property type="match status" value="1"/>
</dbReference>
<keyword evidence="1" id="KW-0472">Membrane</keyword>
<feature type="transmembrane region" description="Helical" evidence="1">
    <location>
        <begin position="121"/>
        <end position="140"/>
    </location>
</feature>
<dbReference type="InterPro" id="IPR012337">
    <property type="entry name" value="RNaseH-like_sf"/>
</dbReference>
<feature type="transmembrane region" description="Helical" evidence="1">
    <location>
        <begin position="58"/>
        <end position="79"/>
    </location>
</feature>
<gene>
    <name evidence="3" type="ORF">ANN_06120</name>
</gene>
<feature type="domain" description="RNase H type-1" evidence="2">
    <location>
        <begin position="155"/>
        <end position="273"/>
    </location>
</feature>